<accession>A0A0E3RYH1</accession>
<dbReference type="PATRIC" id="fig|1434113.4.peg.3371"/>
<proteinExistence type="predicted"/>
<dbReference type="EMBL" id="CP009514">
    <property type="protein sequence ID" value="AKB72576.1"/>
    <property type="molecule type" value="Genomic_DNA"/>
</dbReference>
<sequence length="172" mass="19410">MEGALYSVEDGRLFLDPAGSDPLIEKNGLYLDASTAKFVSIGMSSNCPDNVGTVYFTTSESPSYGEDKKFQFTVTTPGWYDYSVSMADNSLWEGTVTGIRIDPANNGITGTNEDTVGFEYITYFRQVTNFFRNIFTDSVFIEKHIIPDTKHYFKNGSLLIYLVRFVPYVNRF</sequence>
<dbReference type="HOGENOM" id="CLU_1551840_0_0_2"/>
<dbReference type="RefSeq" id="WP_048042235.1">
    <property type="nucleotide sequence ID" value="NZ_CP009514.1"/>
</dbReference>
<protein>
    <submittedName>
        <fullName evidence="1">Uncharacterized protein</fullName>
    </submittedName>
</protein>
<evidence type="ECO:0000313" key="1">
    <source>
        <dbReference type="EMBL" id="AKB72576.1"/>
    </source>
</evidence>
<evidence type="ECO:0000313" key="2">
    <source>
        <dbReference type="Proteomes" id="UP000033071"/>
    </source>
</evidence>
<dbReference type="AlphaFoldDB" id="A0A0E3RYH1"/>
<reference evidence="1 2" key="1">
    <citation type="submission" date="2014-07" db="EMBL/GenBank/DDBJ databases">
        <title>Methanogenic archaea and the global carbon cycle.</title>
        <authorList>
            <person name="Henriksen J.R."/>
            <person name="Luke J."/>
            <person name="Reinhart S."/>
            <person name="Benedict M.N."/>
            <person name="Youngblut N.D."/>
            <person name="Metcalf M.E."/>
            <person name="Whitaker R.J."/>
            <person name="Metcalf W.W."/>
        </authorList>
    </citation>
    <scope>NUCLEOTIDE SEQUENCE [LARGE SCALE GENOMIC DNA]</scope>
    <source>
        <strain evidence="1 2">C16</strain>
    </source>
</reference>
<gene>
    <name evidence="1" type="ORF">MSMAC_2686</name>
</gene>
<dbReference type="GeneID" id="24882693"/>
<dbReference type="Proteomes" id="UP000033071">
    <property type="component" value="Chromosome"/>
</dbReference>
<name>A0A0E3RYH1_METMZ</name>
<organism evidence="1 2">
    <name type="scientific">Methanosarcina mazei C16</name>
    <dbReference type="NCBI Taxonomy" id="1434113"/>
    <lineage>
        <taxon>Archaea</taxon>
        <taxon>Methanobacteriati</taxon>
        <taxon>Methanobacteriota</taxon>
        <taxon>Stenosarchaea group</taxon>
        <taxon>Methanomicrobia</taxon>
        <taxon>Methanosarcinales</taxon>
        <taxon>Methanosarcinaceae</taxon>
        <taxon>Methanosarcina</taxon>
    </lineage>
</organism>
<dbReference type="KEGG" id="mmac:MSMAC_2686"/>